<reference evidence="8 9" key="1">
    <citation type="submission" date="2020-10" db="EMBL/GenBank/DDBJ databases">
        <title>The Coptis chinensis genome and diversification of protoberbering-type alkaloids.</title>
        <authorList>
            <person name="Wang B."/>
            <person name="Shu S."/>
            <person name="Song C."/>
            <person name="Liu Y."/>
        </authorList>
    </citation>
    <scope>NUCLEOTIDE SEQUENCE [LARGE SCALE GENOMIC DNA]</scope>
    <source>
        <strain evidence="8">HL-2020</strain>
        <tissue evidence="8">Leaf</tissue>
    </source>
</reference>
<keyword evidence="9" id="KW-1185">Reference proteome</keyword>
<dbReference type="Gene3D" id="2.115.10.20">
    <property type="entry name" value="Glycosyl hydrolase domain, family 43"/>
    <property type="match status" value="1"/>
</dbReference>
<dbReference type="InterPro" id="IPR013189">
    <property type="entry name" value="Glyco_hydro_32_C"/>
</dbReference>
<dbReference type="GO" id="GO:0005975">
    <property type="term" value="P:carbohydrate metabolic process"/>
    <property type="evidence" value="ECO:0007669"/>
    <property type="project" value="InterPro"/>
</dbReference>
<organism evidence="8 9">
    <name type="scientific">Coptis chinensis</name>
    <dbReference type="NCBI Taxonomy" id="261450"/>
    <lineage>
        <taxon>Eukaryota</taxon>
        <taxon>Viridiplantae</taxon>
        <taxon>Streptophyta</taxon>
        <taxon>Embryophyta</taxon>
        <taxon>Tracheophyta</taxon>
        <taxon>Spermatophyta</taxon>
        <taxon>Magnoliopsida</taxon>
        <taxon>Ranunculales</taxon>
        <taxon>Ranunculaceae</taxon>
        <taxon>Coptidoideae</taxon>
        <taxon>Coptis</taxon>
    </lineage>
</organism>
<accession>A0A835HKN6</accession>
<dbReference type="SUPFAM" id="SSF75005">
    <property type="entry name" value="Arabinanase/levansucrase/invertase"/>
    <property type="match status" value="1"/>
</dbReference>
<comment type="caution">
    <text evidence="8">The sequence shown here is derived from an EMBL/GenBank/DDBJ whole genome shotgun (WGS) entry which is preliminary data.</text>
</comment>
<proteinExistence type="inferred from homology"/>
<dbReference type="AlphaFoldDB" id="A0A835HKN6"/>
<dbReference type="EMBL" id="JADFTS010000007">
    <property type="protein sequence ID" value="KAF9598618.1"/>
    <property type="molecule type" value="Genomic_DNA"/>
</dbReference>
<feature type="signal peptide" evidence="5">
    <location>
        <begin position="1"/>
        <end position="26"/>
    </location>
</feature>
<protein>
    <recommendedName>
        <fullName evidence="10">Beta-fructofuranosidase</fullName>
    </recommendedName>
</protein>
<evidence type="ECO:0000259" key="7">
    <source>
        <dbReference type="Pfam" id="PF08244"/>
    </source>
</evidence>
<keyword evidence="5" id="KW-0732">Signal</keyword>
<dbReference type="InterPro" id="IPR013320">
    <property type="entry name" value="ConA-like_dom_sf"/>
</dbReference>
<dbReference type="InterPro" id="IPR023296">
    <property type="entry name" value="Glyco_hydro_beta-prop_sf"/>
</dbReference>
<evidence type="ECO:0000256" key="4">
    <source>
        <dbReference type="RuleBase" id="RU362110"/>
    </source>
</evidence>
<keyword evidence="3 4" id="KW-0326">Glycosidase</keyword>
<dbReference type="SMART" id="SM00640">
    <property type="entry name" value="Glyco_32"/>
    <property type="match status" value="1"/>
</dbReference>
<evidence type="ECO:0000259" key="6">
    <source>
        <dbReference type="Pfam" id="PF00251"/>
    </source>
</evidence>
<evidence type="ECO:0000256" key="1">
    <source>
        <dbReference type="ARBA" id="ARBA00009902"/>
    </source>
</evidence>
<dbReference type="InterPro" id="IPR050551">
    <property type="entry name" value="Fructan_Metab_Enzymes"/>
</dbReference>
<feature type="chain" id="PRO_5032486335" description="Beta-fructofuranosidase" evidence="5">
    <location>
        <begin position="27"/>
        <end position="573"/>
    </location>
</feature>
<dbReference type="FunFam" id="2.115.10.20:FF:000001">
    <property type="entry name" value="Beta-fructofuranosidase, insoluble isoenzyme CWINV1"/>
    <property type="match status" value="1"/>
</dbReference>
<dbReference type="PANTHER" id="PTHR31953">
    <property type="entry name" value="BETA-FRUCTOFURANOSIDASE, INSOLUBLE ISOENZYME CWINV1-RELATED"/>
    <property type="match status" value="1"/>
</dbReference>
<dbReference type="OrthoDB" id="202537at2759"/>
<dbReference type="GO" id="GO:0004553">
    <property type="term" value="F:hydrolase activity, hydrolyzing O-glycosyl compounds"/>
    <property type="evidence" value="ECO:0007669"/>
    <property type="project" value="InterPro"/>
</dbReference>
<dbReference type="SUPFAM" id="SSF49899">
    <property type="entry name" value="Concanavalin A-like lectins/glucanases"/>
    <property type="match status" value="1"/>
</dbReference>
<comment type="similarity">
    <text evidence="1 4">Belongs to the glycosyl hydrolase 32 family.</text>
</comment>
<dbReference type="Pfam" id="PF08244">
    <property type="entry name" value="Glyco_hydro_32C"/>
    <property type="match status" value="1"/>
</dbReference>
<dbReference type="InterPro" id="IPR013148">
    <property type="entry name" value="Glyco_hydro_32_N"/>
</dbReference>
<keyword evidence="2 4" id="KW-0378">Hydrolase</keyword>
<dbReference type="Pfam" id="PF00251">
    <property type="entry name" value="Glyco_hydro_32N"/>
    <property type="match status" value="1"/>
</dbReference>
<gene>
    <name evidence="8" type="ORF">IFM89_028287</name>
</gene>
<evidence type="ECO:0000256" key="3">
    <source>
        <dbReference type="ARBA" id="ARBA00023295"/>
    </source>
</evidence>
<feature type="domain" description="Glycosyl hydrolase family 32 N-terminal" evidence="6">
    <location>
        <begin position="56"/>
        <end position="370"/>
    </location>
</feature>
<feature type="domain" description="Glycosyl hydrolase family 32 C-terminal" evidence="7">
    <location>
        <begin position="373"/>
        <end position="566"/>
    </location>
</feature>
<dbReference type="FunFam" id="2.60.120.560:FF:000002">
    <property type="entry name" value="Beta-fructofuranosidase, insoluble isoenzyme CWINV1"/>
    <property type="match status" value="1"/>
</dbReference>
<evidence type="ECO:0000256" key="5">
    <source>
        <dbReference type="SAM" id="SignalP"/>
    </source>
</evidence>
<dbReference type="Proteomes" id="UP000631114">
    <property type="component" value="Unassembled WGS sequence"/>
</dbReference>
<sequence length="573" mass="64988">MEISKPLLCLVLFLCLNFIDNNGVEASHIISPEYQTLKTTTLKTTNVDQKLRTGYHFQPPSHWINAPMYYKGFYHLFYQYNPYGSIWGNIVWAHSYSTDLINWIPLEPAIFPSKPFDINGTWSGSATILPGNKPVILYTGLDTKFRQVQNIAFPKNLFDPLLREWIKPDYNPVIDPTKTMNASAFRDPTTAWYGKDGHWRILIGHKRDTRGIAELYKSRDFKTWTRSKHPLHSGANTGMWECPDFFPVSLKGKNGLDTSVMGNNIKHVLKVSLDLTRFDYYTVGHYFPQKDRYIPDPMSVDNSKGLRFDYGNFYASKTFFDYKKSRRILLGWANESDTQMDDIKKGWAGIQTIPRMLWLDTDGKQVVQWPIEELKTLREHPIYLSNVPLAEGAKVEIQGITSAQADVEVTFELPKSYDMEPFDPTWVDAEQLCGKKDASVKGALGPFGLLALASENTQEYTAIFFRVFKTAKKPVVLMCSGGKRSSLKTDLYKPSYGGFVDADLSSGTISLRSLIDNSVVESFGAGGKTVITSRVYPTLAMGSKAHLYLFNNGEVPVTVKKLDAWSMRKPRLN</sequence>
<evidence type="ECO:0008006" key="10">
    <source>
        <dbReference type="Google" id="ProtNLM"/>
    </source>
</evidence>
<evidence type="ECO:0000256" key="2">
    <source>
        <dbReference type="ARBA" id="ARBA00022801"/>
    </source>
</evidence>
<evidence type="ECO:0000313" key="9">
    <source>
        <dbReference type="Proteomes" id="UP000631114"/>
    </source>
</evidence>
<dbReference type="InterPro" id="IPR001362">
    <property type="entry name" value="Glyco_hydro_32"/>
</dbReference>
<dbReference type="CDD" id="cd18624">
    <property type="entry name" value="GH32_Fruct1-like"/>
    <property type="match status" value="1"/>
</dbReference>
<evidence type="ECO:0000313" key="8">
    <source>
        <dbReference type="EMBL" id="KAF9598618.1"/>
    </source>
</evidence>
<name>A0A835HKN6_9MAGN</name>
<dbReference type="Gene3D" id="2.60.120.560">
    <property type="entry name" value="Exo-inulinase, domain 1"/>
    <property type="match status" value="1"/>
</dbReference>